<organism evidence="6 7">
    <name type="scientific">Streptomyces viridochromogenes</name>
    <dbReference type="NCBI Taxonomy" id="1938"/>
    <lineage>
        <taxon>Bacteria</taxon>
        <taxon>Bacillati</taxon>
        <taxon>Actinomycetota</taxon>
        <taxon>Actinomycetes</taxon>
        <taxon>Kitasatosporales</taxon>
        <taxon>Streptomycetaceae</taxon>
        <taxon>Streptomyces</taxon>
    </lineage>
</organism>
<dbReference type="RefSeq" id="WP_048579965.1">
    <property type="nucleotide sequence ID" value="NZ_LFNT01000004.1"/>
</dbReference>
<dbReference type="PANTHER" id="PTHR10696:SF56">
    <property type="entry name" value="TAUD_TFDA-LIKE DOMAIN-CONTAINING PROTEIN"/>
    <property type="match status" value="1"/>
</dbReference>
<evidence type="ECO:0000259" key="5">
    <source>
        <dbReference type="Pfam" id="PF02668"/>
    </source>
</evidence>
<dbReference type="AlphaFoldDB" id="A0A0J7ZJZ6"/>
<dbReference type="Proteomes" id="UP000037432">
    <property type="component" value="Unassembled WGS sequence"/>
</dbReference>
<reference evidence="6 7" key="1">
    <citation type="submission" date="2015-06" db="EMBL/GenBank/DDBJ databases">
        <authorList>
            <person name="Ju K.-S."/>
            <person name="Doroghazi J.R."/>
            <person name="Metcalf W.W."/>
        </authorList>
    </citation>
    <scope>NUCLEOTIDE SEQUENCE [LARGE SCALE GENOMIC DNA]</scope>
    <source>
        <strain evidence="6 7">NRRL 3414</strain>
    </source>
</reference>
<evidence type="ECO:0000256" key="1">
    <source>
        <dbReference type="ARBA" id="ARBA00001954"/>
    </source>
</evidence>
<gene>
    <name evidence="6" type="ORF">ACM01_05745</name>
</gene>
<accession>A0A0J7ZJZ6</accession>
<dbReference type="PATRIC" id="fig|1938.3.peg.1595"/>
<protein>
    <submittedName>
        <fullName evidence="6">SyrP</fullName>
    </submittedName>
</protein>
<keyword evidence="4" id="KW-0045">Antibiotic biosynthesis</keyword>
<feature type="domain" description="TauD/TfdA-like" evidence="5">
    <location>
        <begin position="20"/>
        <end position="301"/>
    </location>
</feature>
<evidence type="ECO:0000313" key="6">
    <source>
        <dbReference type="EMBL" id="KMS76214.1"/>
    </source>
</evidence>
<keyword evidence="2" id="KW-0560">Oxidoreductase</keyword>
<name>A0A0J7ZJZ6_STRVR</name>
<evidence type="ECO:0000313" key="7">
    <source>
        <dbReference type="Proteomes" id="UP000037432"/>
    </source>
</evidence>
<dbReference type="SUPFAM" id="SSF51197">
    <property type="entry name" value="Clavaminate synthase-like"/>
    <property type="match status" value="1"/>
</dbReference>
<comment type="caution">
    <text evidence="6">The sequence shown here is derived from an EMBL/GenBank/DDBJ whole genome shotgun (WGS) entry which is preliminary data.</text>
</comment>
<dbReference type="PANTHER" id="PTHR10696">
    <property type="entry name" value="GAMMA-BUTYROBETAINE HYDROXYLASE-RELATED"/>
    <property type="match status" value="1"/>
</dbReference>
<dbReference type="Pfam" id="PF02668">
    <property type="entry name" value="TauD"/>
    <property type="match status" value="1"/>
</dbReference>
<dbReference type="InterPro" id="IPR003819">
    <property type="entry name" value="TauD/TfdA-like"/>
</dbReference>
<dbReference type="GO" id="GO:0016491">
    <property type="term" value="F:oxidoreductase activity"/>
    <property type="evidence" value="ECO:0007669"/>
    <property type="project" value="UniProtKB-KW"/>
</dbReference>
<evidence type="ECO:0000256" key="3">
    <source>
        <dbReference type="ARBA" id="ARBA00023004"/>
    </source>
</evidence>
<dbReference type="Gene3D" id="3.60.130.10">
    <property type="entry name" value="Clavaminate synthase-like"/>
    <property type="match status" value="1"/>
</dbReference>
<dbReference type="OrthoDB" id="9769888at2"/>
<keyword evidence="3" id="KW-0408">Iron</keyword>
<dbReference type="InterPro" id="IPR042098">
    <property type="entry name" value="TauD-like_sf"/>
</dbReference>
<dbReference type="EMBL" id="LFNT01000004">
    <property type="protein sequence ID" value="KMS76214.1"/>
    <property type="molecule type" value="Genomic_DNA"/>
</dbReference>
<proteinExistence type="predicted"/>
<evidence type="ECO:0000256" key="4">
    <source>
        <dbReference type="ARBA" id="ARBA00023194"/>
    </source>
</evidence>
<evidence type="ECO:0000256" key="2">
    <source>
        <dbReference type="ARBA" id="ARBA00023002"/>
    </source>
</evidence>
<dbReference type="InterPro" id="IPR050411">
    <property type="entry name" value="AlphaKG_dependent_hydroxylases"/>
</dbReference>
<sequence length="311" mass="34334">MSETVPMRQEVLISSFDAPGDSPFSWLHDMATTIRDHMLLRGAVLVHGLPMDGPDSLAQARDALGIAGHTPTEAFNNRSDFGNGILSPINWPNDRVICPFQESSFSRTFPSVVLTACVTPPDGDGQTHLSDTRRMADHLPAHLADRVRTGGWTMARSFHEGFGITWQEAFSVADRAALDELFETSGIKPEWLPNGTLHTVRHRPGFIDHPTTGEECWFNQISFLNAGNLDPVERAIMTDAFGKYLPMNTFFGDGSPLSDEDLTAIQHAYDSVRIDVPWRRGDLLITDNIIMAQGRSKFEGSPEFLIALGGE</sequence>
<comment type="cofactor">
    <cofactor evidence="1">
        <name>Fe(2+)</name>
        <dbReference type="ChEBI" id="CHEBI:29033"/>
    </cofactor>
</comment>
<dbReference type="GO" id="GO:0017000">
    <property type="term" value="P:antibiotic biosynthetic process"/>
    <property type="evidence" value="ECO:0007669"/>
    <property type="project" value="UniProtKB-KW"/>
</dbReference>